<evidence type="ECO:0000313" key="3">
    <source>
        <dbReference type="Proteomes" id="UP000215914"/>
    </source>
</evidence>
<name>A0A9K3HTU3_HELAN</name>
<keyword evidence="3" id="KW-1185">Reference proteome</keyword>
<reference evidence="2" key="1">
    <citation type="journal article" date="2017" name="Nature">
        <title>The sunflower genome provides insights into oil metabolism, flowering and Asterid evolution.</title>
        <authorList>
            <person name="Badouin H."/>
            <person name="Gouzy J."/>
            <person name="Grassa C.J."/>
            <person name="Murat F."/>
            <person name="Staton S.E."/>
            <person name="Cottret L."/>
            <person name="Lelandais-Briere C."/>
            <person name="Owens G.L."/>
            <person name="Carrere S."/>
            <person name="Mayjonade B."/>
            <person name="Legrand L."/>
            <person name="Gill N."/>
            <person name="Kane N.C."/>
            <person name="Bowers J.E."/>
            <person name="Hubner S."/>
            <person name="Bellec A."/>
            <person name="Berard A."/>
            <person name="Berges H."/>
            <person name="Blanchet N."/>
            <person name="Boniface M.C."/>
            <person name="Brunel D."/>
            <person name="Catrice O."/>
            <person name="Chaidir N."/>
            <person name="Claudel C."/>
            <person name="Donnadieu C."/>
            <person name="Faraut T."/>
            <person name="Fievet G."/>
            <person name="Helmstetter N."/>
            <person name="King M."/>
            <person name="Knapp S.J."/>
            <person name="Lai Z."/>
            <person name="Le Paslier M.C."/>
            <person name="Lippi Y."/>
            <person name="Lorenzon L."/>
            <person name="Mandel J.R."/>
            <person name="Marage G."/>
            <person name="Marchand G."/>
            <person name="Marquand E."/>
            <person name="Bret-Mestries E."/>
            <person name="Morien E."/>
            <person name="Nambeesan S."/>
            <person name="Nguyen T."/>
            <person name="Pegot-Espagnet P."/>
            <person name="Pouilly N."/>
            <person name="Raftis F."/>
            <person name="Sallet E."/>
            <person name="Schiex T."/>
            <person name="Thomas J."/>
            <person name="Vandecasteele C."/>
            <person name="Vares D."/>
            <person name="Vear F."/>
            <person name="Vautrin S."/>
            <person name="Crespi M."/>
            <person name="Mangin B."/>
            <person name="Burke J.M."/>
            <person name="Salse J."/>
            <person name="Munos S."/>
            <person name="Vincourt P."/>
            <person name="Rieseberg L.H."/>
            <person name="Langlade N.B."/>
        </authorList>
    </citation>
    <scope>NUCLEOTIDE SEQUENCE</scope>
    <source>
        <tissue evidence="2">Leaves</tissue>
    </source>
</reference>
<sequence length="54" mass="5938">MKILECIKTAKHLPVAVETGSGWWLETRIGDHPNETGSDPVGEEEEDGGFIEVE</sequence>
<accession>A0A9K3HTU3</accession>
<feature type="compositionally biased region" description="Acidic residues" evidence="1">
    <location>
        <begin position="41"/>
        <end position="54"/>
    </location>
</feature>
<evidence type="ECO:0000256" key="1">
    <source>
        <dbReference type="SAM" id="MobiDB-lite"/>
    </source>
</evidence>
<gene>
    <name evidence="2" type="ORF">HanXRQr2_Chr11g0516241</name>
</gene>
<protein>
    <submittedName>
        <fullName evidence="2">Uncharacterized protein</fullName>
    </submittedName>
</protein>
<dbReference type="EMBL" id="MNCJ02000326">
    <property type="protein sequence ID" value="KAF5784156.1"/>
    <property type="molecule type" value="Genomic_DNA"/>
</dbReference>
<dbReference type="Gramene" id="mRNA:HanXRQr2_Chr11g0516241">
    <property type="protein sequence ID" value="CDS:HanXRQr2_Chr11g0516241.1"/>
    <property type="gene ID" value="HanXRQr2_Chr11g0516241"/>
</dbReference>
<reference evidence="2" key="2">
    <citation type="submission" date="2020-06" db="EMBL/GenBank/DDBJ databases">
        <title>Helianthus annuus Genome sequencing and assembly Release 2.</title>
        <authorList>
            <person name="Gouzy J."/>
            <person name="Langlade N."/>
            <person name="Munos S."/>
        </authorList>
    </citation>
    <scope>NUCLEOTIDE SEQUENCE</scope>
    <source>
        <tissue evidence="2">Leaves</tissue>
    </source>
</reference>
<feature type="region of interest" description="Disordered" evidence="1">
    <location>
        <begin position="27"/>
        <end position="54"/>
    </location>
</feature>
<organism evidence="2 3">
    <name type="scientific">Helianthus annuus</name>
    <name type="common">Common sunflower</name>
    <dbReference type="NCBI Taxonomy" id="4232"/>
    <lineage>
        <taxon>Eukaryota</taxon>
        <taxon>Viridiplantae</taxon>
        <taxon>Streptophyta</taxon>
        <taxon>Embryophyta</taxon>
        <taxon>Tracheophyta</taxon>
        <taxon>Spermatophyta</taxon>
        <taxon>Magnoliopsida</taxon>
        <taxon>eudicotyledons</taxon>
        <taxon>Gunneridae</taxon>
        <taxon>Pentapetalae</taxon>
        <taxon>asterids</taxon>
        <taxon>campanulids</taxon>
        <taxon>Asterales</taxon>
        <taxon>Asteraceae</taxon>
        <taxon>Asteroideae</taxon>
        <taxon>Heliantheae alliance</taxon>
        <taxon>Heliantheae</taxon>
        <taxon>Helianthus</taxon>
    </lineage>
</organism>
<dbReference type="Proteomes" id="UP000215914">
    <property type="component" value="Unassembled WGS sequence"/>
</dbReference>
<proteinExistence type="predicted"/>
<comment type="caution">
    <text evidence="2">The sequence shown here is derived from an EMBL/GenBank/DDBJ whole genome shotgun (WGS) entry which is preliminary data.</text>
</comment>
<evidence type="ECO:0000313" key="2">
    <source>
        <dbReference type="EMBL" id="KAF5784156.1"/>
    </source>
</evidence>
<dbReference type="AlphaFoldDB" id="A0A9K3HTU3"/>